<evidence type="ECO:0000313" key="11">
    <source>
        <dbReference type="EMBL" id="ADE16491.1"/>
    </source>
</evidence>
<evidence type="ECO:0000256" key="2">
    <source>
        <dbReference type="ARBA" id="ARBA00022490"/>
    </source>
</evidence>
<dbReference type="Pfam" id="PF01300">
    <property type="entry name" value="Sua5_yciO_yrdC"/>
    <property type="match status" value="1"/>
</dbReference>
<comment type="similarity">
    <text evidence="9">Belongs to the SUA5 family. TsaC subfamily.</text>
</comment>
<evidence type="ECO:0000256" key="3">
    <source>
        <dbReference type="ARBA" id="ARBA00022679"/>
    </source>
</evidence>
<dbReference type="STRING" id="472759.Nhal_3464"/>
<accession>D5C1D9</accession>
<dbReference type="Gene3D" id="3.90.870.10">
    <property type="entry name" value="DHBP synthase"/>
    <property type="match status" value="1"/>
</dbReference>
<evidence type="ECO:0000256" key="4">
    <source>
        <dbReference type="ARBA" id="ARBA00022694"/>
    </source>
</evidence>
<dbReference type="KEGG" id="nhl:Nhal_3464"/>
<keyword evidence="12" id="KW-1185">Reference proteome</keyword>
<dbReference type="GO" id="GO:0000049">
    <property type="term" value="F:tRNA binding"/>
    <property type="evidence" value="ECO:0007669"/>
    <property type="project" value="TreeGrafter"/>
</dbReference>
<comment type="subcellular location">
    <subcellularLocation>
        <location evidence="1 9">Cytoplasm</location>
    </subcellularLocation>
</comment>
<dbReference type="EC" id="2.7.7.87" evidence="9"/>
<sequence>MRSCPSWPVRLAARMIHGGGVVAYPTEGVFGLGCDPLQGAAVERILKLKGRSVDKGLILIAADFAQLQSYLLPLTAQIRARLEGTWPGPVTWLLPARADVPRWLRGRHDTLAVRVTAHPLAACLCQRVGSAIVSTSANRAGRPPARTTLQVRRSLGAGIDYILPGAIGRRAGPSEIRDGRTGQRIR</sequence>
<keyword evidence="3 9" id="KW-0808">Transferase</keyword>
<evidence type="ECO:0000256" key="8">
    <source>
        <dbReference type="ARBA" id="ARBA00048366"/>
    </source>
</evidence>
<evidence type="ECO:0000313" key="12">
    <source>
        <dbReference type="Proteomes" id="UP000001844"/>
    </source>
</evidence>
<dbReference type="GO" id="GO:0006450">
    <property type="term" value="P:regulation of translational fidelity"/>
    <property type="evidence" value="ECO:0007669"/>
    <property type="project" value="TreeGrafter"/>
</dbReference>
<keyword evidence="4 9" id="KW-0819">tRNA processing</keyword>
<dbReference type="GO" id="GO:0002949">
    <property type="term" value="P:tRNA threonylcarbamoyladenosine modification"/>
    <property type="evidence" value="ECO:0007669"/>
    <property type="project" value="UniProtKB-UniRule"/>
</dbReference>
<dbReference type="PROSITE" id="PS51163">
    <property type="entry name" value="YRDC"/>
    <property type="match status" value="1"/>
</dbReference>
<organism evidence="11 12">
    <name type="scientific">Nitrosococcus halophilus (strain Nc4)</name>
    <dbReference type="NCBI Taxonomy" id="472759"/>
    <lineage>
        <taxon>Bacteria</taxon>
        <taxon>Pseudomonadati</taxon>
        <taxon>Pseudomonadota</taxon>
        <taxon>Gammaproteobacteria</taxon>
        <taxon>Chromatiales</taxon>
        <taxon>Chromatiaceae</taxon>
        <taxon>Nitrosococcus</taxon>
    </lineage>
</organism>
<dbReference type="InterPro" id="IPR023535">
    <property type="entry name" value="TC-AMP_synthase"/>
</dbReference>
<evidence type="ECO:0000256" key="1">
    <source>
        <dbReference type="ARBA" id="ARBA00004496"/>
    </source>
</evidence>
<evidence type="ECO:0000256" key="7">
    <source>
        <dbReference type="ARBA" id="ARBA00022840"/>
    </source>
</evidence>
<dbReference type="EMBL" id="CP001798">
    <property type="protein sequence ID" value="ADE16491.1"/>
    <property type="molecule type" value="Genomic_DNA"/>
</dbReference>
<comment type="function">
    <text evidence="9">Required for the formation of a threonylcarbamoyl group on adenosine at position 37 (t(6)A37) in tRNAs that read codons beginning with adenine. Catalyzes the conversion of L-threonine, HCO(3)(-)/CO(2) and ATP to give threonylcarbamoyl-AMP (TC-AMP) as the acyladenylate intermediate, with the release of diphosphate.</text>
</comment>
<comment type="catalytic activity">
    <reaction evidence="8 9">
        <text>L-threonine + hydrogencarbonate + ATP = L-threonylcarbamoyladenylate + diphosphate + H2O</text>
        <dbReference type="Rhea" id="RHEA:36407"/>
        <dbReference type="ChEBI" id="CHEBI:15377"/>
        <dbReference type="ChEBI" id="CHEBI:17544"/>
        <dbReference type="ChEBI" id="CHEBI:30616"/>
        <dbReference type="ChEBI" id="CHEBI:33019"/>
        <dbReference type="ChEBI" id="CHEBI:57926"/>
        <dbReference type="ChEBI" id="CHEBI:73682"/>
        <dbReference type="EC" id="2.7.7.87"/>
    </reaction>
</comment>
<dbReference type="eggNOG" id="COG0009">
    <property type="taxonomic scope" value="Bacteria"/>
</dbReference>
<dbReference type="HOGENOM" id="CLU_031397_6_0_6"/>
<evidence type="ECO:0000259" key="10">
    <source>
        <dbReference type="PROSITE" id="PS51163"/>
    </source>
</evidence>
<dbReference type="HAMAP" id="MF_01852">
    <property type="entry name" value="TsaC"/>
    <property type="match status" value="1"/>
</dbReference>
<reference evidence="12" key="1">
    <citation type="submission" date="2010-04" db="EMBL/GenBank/DDBJ databases">
        <title>Complete genome sequence of Nitrosococcus halophilus Nc4, a salt-adapted, aerobic obligate ammonia-oxidizing sulfur purple bacterium.</title>
        <authorList>
            <consortium name="US DOE Joint Genome Institute"/>
            <person name="Campbell M.A."/>
            <person name="Malfatti S.A."/>
            <person name="Chain P.S.G."/>
            <person name="Heidelberg J.F."/>
            <person name="Ward B.B."/>
            <person name="Klotz M.G."/>
        </authorList>
    </citation>
    <scope>NUCLEOTIDE SEQUENCE [LARGE SCALE GENOMIC DNA]</scope>
    <source>
        <strain evidence="12">Nc4</strain>
    </source>
</reference>
<keyword evidence="2 9" id="KW-0963">Cytoplasm</keyword>
<evidence type="ECO:0000256" key="6">
    <source>
        <dbReference type="ARBA" id="ARBA00022741"/>
    </source>
</evidence>
<dbReference type="InterPro" id="IPR006070">
    <property type="entry name" value="Sua5-like_dom"/>
</dbReference>
<proteinExistence type="inferred from homology"/>
<name>D5C1D9_NITHN</name>
<protein>
    <recommendedName>
        <fullName evidence="9">Threonylcarbamoyl-AMP synthase</fullName>
        <shortName evidence="9">TC-AMP synthase</shortName>
        <ecNumber evidence="9">2.7.7.87</ecNumber>
    </recommendedName>
    <alternativeName>
        <fullName evidence="9">L-threonylcarbamoyladenylate synthase</fullName>
    </alternativeName>
    <alternativeName>
        <fullName evidence="9">t(6)A37 threonylcarbamoyladenosine biosynthesis protein TsaC</fullName>
    </alternativeName>
    <alternativeName>
        <fullName evidence="9">tRNA threonylcarbamoyladenosine biosynthesis protein TsaC</fullName>
    </alternativeName>
</protein>
<dbReference type="PANTHER" id="PTHR17490:SF18">
    <property type="entry name" value="THREONYLCARBAMOYL-AMP SYNTHASE"/>
    <property type="match status" value="1"/>
</dbReference>
<keyword evidence="6 9" id="KW-0547">Nucleotide-binding</keyword>
<dbReference type="Proteomes" id="UP000001844">
    <property type="component" value="Chromosome"/>
</dbReference>
<dbReference type="FunFam" id="3.90.870.10:FF:000004">
    <property type="entry name" value="Threonylcarbamoyl-AMP synthase"/>
    <property type="match status" value="1"/>
</dbReference>
<dbReference type="PANTHER" id="PTHR17490">
    <property type="entry name" value="SUA5"/>
    <property type="match status" value="1"/>
</dbReference>
<evidence type="ECO:0000256" key="5">
    <source>
        <dbReference type="ARBA" id="ARBA00022695"/>
    </source>
</evidence>
<dbReference type="InterPro" id="IPR050156">
    <property type="entry name" value="TC-AMP_synthase_SUA5"/>
</dbReference>
<dbReference type="AlphaFoldDB" id="D5C1D9"/>
<dbReference type="SUPFAM" id="SSF55821">
    <property type="entry name" value="YrdC/RibB"/>
    <property type="match status" value="1"/>
</dbReference>
<dbReference type="GO" id="GO:0005524">
    <property type="term" value="F:ATP binding"/>
    <property type="evidence" value="ECO:0007669"/>
    <property type="project" value="UniProtKB-UniRule"/>
</dbReference>
<gene>
    <name evidence="9" type="primary">tsaC</name>
    <name evidence="11" type="ordered locus">Nhal_3464</name>
</gene>
<dbReference type="InterPro" id="IPR017945">
    <property type="entry name" value="DHBP_synth_RibB-like_a/b_dom"/>
</dbReference>
<evidence type="ECO:0000256" key="9">
    <source>
        <dbReference type="HAMAP-Rule" id="MF_01852"/>
    </source>
</evidence>
<keyword evidence="5 9" id="KW-0548">Nucleotidyltransferase</keyword>
<feature type="domain" description="YrdC-like" evidence="10">
    <location>
        <begin position="6"/>
        <end position="186"/>
    </location>
</feature>
<dbReference type="GO" id="GO:0005737">
    <property type="term" value="C:cytoplasm"/>
    <property type="evidence" value="ECO:0007669"/>
    <property type="project" value="UniProtKB-SubCell"/>
</dbReference>
<keyword evidence="7 9" id="KW-0067">ATP-binding</keyword>
<dbReference type="GO" id="GO:0003725">
    <property type="term" value="F:double-stranded RNA binding"/>
    <property type="evidence" value="ECO:0007669"/>
    <property type="project" value="InterPro"/>
</dbReference>
<dbReference type="GO" id="GO:0061710">
    <property type="term" value="F:L-threonylcarbamoyladenylate synthase"/>
    <property type="evidence" value="ECO:0007669"/>
    <property type="project" value="UniProtKB-EC"/>
</dbReference>